<proteinExistence type="predicted"/>
<evidence type="ECO:0000313" key="2">
    <source>
        <dbReference type="EMBL" id="AOM64800.1"/>
    </source>
</evidence>
<dbReference type="RefSeq" id="YP_009295865.1">
    <property type="nucleotide sequence ID" value="NC_031168.1"/>
</dbReference>
<evidence type="ECO:0008006" key="3">
    <source>
        <dbReference type="Google" id="ProtNLM"/>
    </source>
</evidence>
<keyword evidence="2" id="KW-0934">Plastid</keyword>
<keyword evidence="1" id="KW-0812">Transmembrane</keyword>
<keyword evidence="1" id="KW-0472">Membrane</keyword>
<evidence type="ECO:0000256" key="1">
    <source>
        <dbReference type="SAM" id="Phobius"/>
    </source>
</evidence>
<protein>
    <recommendedName>
        <fullName evidence="3">Ycf55</fullName>
    </recommendedName>
</protein>
<dbReference type="AlphaFoldDB" id="A0A1C9C8U6"/>
<name>A0A1C9C8U6_9FLOR</name>
<sequence length="326" mass="38301">MMKYWPYKSGITLNNEVAYLFFATRQKFLSNLSNTTNSSLYIDILDNSNKSKLFQIILTELEILILDIVELDLNSQNLRSLNHKILYDLIQKVSKIFFIKLNNSYNLISVLDHHEGNLYYFKIVSLEHKLLLGNLLIYLIFGSAHINESQFAFNNQNTPKEHVALLLENLIIQVSNLVIYVILENIKSLPQIAYFLRDNQLCNSIYVSTRSIAFFRNSLMFQSFFNLYIYQPKAIYSSRYKVWLIGSNGLVTRYIYTLRLDDFTRLSRLKLMFLFCLEIQDIIIPNLEKFILVLGKVLLYIFINIVGNSAILFVRAIVKQLYRQYK</sequence>
<keyword evidence="1" id="KW-1133">Transmembrane helix</keyword>
<dbReference type="EMBL" id="KX284711">
    <property type="protein sequence ID" value="AOM64800.1"/>
    <property type="molecule type" value="Genomic_DNA"/>
</dbReference>
<geneLocation type="plastid" evidence="2"/>
<organism evidence="2">
    <name type="scientific">Schimmelmannia schousboei</name>
    <dbReference type="NCBI Taxonomy" id="173468"/>
    <lineage>
        <taxon>Eukaryota</taxon>
        <taxon>Rhodophyta</taxon>
        <taxon>Florideophyceae</taxon>
        <taxon>Rhodymeniophycidae</taxon>
        <taxon>Acrosymphytales</taxon>
        <taxon>Schimmelmanniaceae</taxon>
        <taxon>Schimmelmannia</taxon>
    </lineage>
</organism>
<feature type="transmembrane region" description="Helical" evidence="1">
    <location>
        <begin position="299"/>
        <end position="318"/>
    </location>
</feature>
<accession>A0A1C9C8U6</accession>
<dbReference type="GeneID" id="29071250"/>
<dbReference type="InterPro" id="IPR022552">
    <property type="entry name" value="UPF_Ycf55"/>
</dbReference>
<dbReference type="PIRSF" id="PIRSF036962">
    <property type="entry name" value="UCP036962_SignTr_Ycf55"/>
    <property type="match status" value="1"/>
</dbReference>
<dbReference type="InterPro" id="IPR017077">
    <property type="entry name" value="Uncharacterised_Ycf55_algae"/>
</dbReference>
<gene>
    <name evidence="2" type="primary">ycf55</name>
    <name evidence="2" type="ORF">Schim_119</name>
</gene>
<reference evidence="2" key="1">
    <citation type="journal article" date="2016" name="BMC Biol.">
        <title>Parallel evolution of highly conserved plastid genome architecture in red seaweeds and seed plants.</title>
        <authorList>
            <person name="Lee J."/>
            <person name="Cho C.H."/>
            <person name="Park S.I."/>
            <person name="Choi J.W."/>
            <person name="Song H.S."/>
            <person name="West J.A."/>
            <person name="Bhattacharya D."/>
            <person name="Yoon H.S."/>
        </authorList>
    </citation>
    <scope>NUCLEOTIDE SEQUENCE</scope>
</reference>
<dbReference type="Pfam" id="PF12452">
    <property type="entry name" value="DUF3685"/>
    <property type="match status" value="1"/>
</dbReference>